<organism evidence="1 2">
    <name type="scientific">Mycobacterium intracellulare</name>
    <dbReference type="NCBI Taxonomy" id="1767"/>
    <lineage>
        <taxon>Bacteria</taxon>
        <taxon>Bacillati</taxon>
        <taxon>Actinomycetota</taxon>
        <taxon>Actinomycetes</taxon>
        <taxon>Mycobacteriales</taxon>
        <taxon>Mycobacteriaceae</taxon>
        <taxon>Mycobacterium</taxon>
        <taxon>Mycobacterium avium complex (MAC)</taxon>
    </lineage>
</organism>
<accession>A0AAE4RL85</accession>
<protein>
    <submittedName>
        <fullName evidence="1">Uncharacterized protein</fullName>
    </submittedName>
</protein>
<feature type="non-terminal residue" evidence="1">
    <location>
        <position position="1"/>
    </location>
</feature>
<proteinExistence type="predicted"/>
<gene>
    <name evidence="1" type="ORF">R4F53_29085</name>
</gene>
<dbReference type="RefSeq" id="WP_317728875.1">
    <property type="nucleotide sequence ID" value="NZ_JAWLLC010000088.1"/>
</dbReference>
<comment type="caution">
    <text evidence="1">The sequence shown here is derived from an EMBL/GenBank/DDBJ whole genome shotgun (WGS) entry which is preliminary data.</text>
</comment>
<name>A0AAE4RL85_MYCIT</name>
<reference evidence="1" key="1">
    <citation type="submission" date="2023-10" db="EMBL/GenBank/DDBJ databases">
        <title>Characterization and genome sequence of Mycobacterium intracellulare ABSURDO, a novel pathogenic isolate with three colony morphotypes that vary in growth and acid-fastness.</title>
        <authorList>
            <person name="Jude B.A."/>
            <person name="Robinson R.T."/>
        </authorList>
    </citation>
    <scope>NUCLEOTIDE SEQUENCE</scope>
    <source>
        <strain evidence="1">ABSURDO Component B</strain>
    </source>
</reference>
<evidence type="ECO:0000313" key="2">
    <source>
        <dbReference type="Proteomes" id="UP001187143"/>
    </source>
</evidence>
<dbReference type="AlphaFoldDB" id="A0AAE4RL85"/>
<sequence>TAATHVIPAGLITHTTVAVKGQLDLDITVHHARTPDARIGISVDGIHMSLYNCQTAQGLLEAFAAARGHMIHVPAQIPTGAPPAEEPAARAGLAIEWTRAPAYAVVAQSALNRLKTAKVHWVDVYTGPITWQLRDRTAILSMIDGLRRVHEIAIAVFADGEQHQADPTAADYRAA</sequence>
<dbReference type="EMBL" id="JAWLLD010000111">
    <property type="protein sequence ID" value="MDV7016313.1"/>
    <property type="molecule type" value="Genomic_DNA"/>
</dbReference>
<dbReference type="Proteomes" id="UP001187143">
    <property type="component" value="Unassembled WGS sequence"/>
</dbReference>
<evidence type="ECO:0000313" key="1">
    <source>
        <dbReference type="EMBL" id="MDV7016313.1"/>
    </source>
</evidence>